<keyword evidence="9" id="KW-1185">Reference proteome</keyword>
<dbReference type="InterPro" id="IPR038766">
    <property type="entry name" value="Membrane_comp_ABC_pdt"/>
</dbReference>
<keyword evidence="2" id="KW-1003">Cell membrane</keyword>
<evidence type="ECO:0000256" key="1">
    <source>
        <dbReference type="ARBA" id="ARBA00004651"/>
    </source>
</evidence>
<evidence type="ECO:0000313" key="8">
    <source>
        <dbReference type="EMBL" id="MCP1673052.1"/>
    </source>
</evidence>
<feature type="domain" description="ABC3 transporter permease C-terminal" evidence="7">
    <location>
        <begin position="260"/>
        <end position="375"/>
    </location>
</feature>
<dbReference type="PANTHER" id="PTHR30287">
    <property type="entry name" value="MEMBRANE COMPONENT OF PREDICTED ABC SUPERFAMILY METABOLITE UPTAKE TRANSPORTER"/>
    <property type="match status" value="1"/>
</dbReference>
<evidence type="ECO:0000256" key="2">
    <source>
        <dbReference type="ARBA" id="ARBA00022475"/>
    </source>
</evidence>
<feature type="transmembrane region" description="Helical" evidence="6">
    <location>
        <begin position="462"/>
        <end position="485"/>
    </location>
</feature>
<sequence>MNPARYALKLLVRDWRAGELRLLALALVLAVTAITAVAWLADRVGAATESRAAELLGGDRALISDRAIPEAFDAGAAELGLSTARTLEFPSVVLLDDMTQLAAIKAVSAGYPLRGAMQVGDHPDDDRRVADGIPPRGEVWAEPRLLIQLDAAVGDQVELGAETFRISGVVFVEPARGGGFQNLAPRLMMNLDDVAATELVQDASRVRYGLLVAGSGEAVSTWVDGVSGELGRHISLETPGEGQPGVQQIMDAAKRFLGLSALLTVVVGGVAMLLTIRRYASRHLDRVAIMRCLGATGAQIGWMLGWKMVFLGLASGVVGTILGYGVHLLMLGVLADLLPDLPPPSLRPGLTGIAAAQVILLGFALPTILRLRHVPPLRVLRRDLGDNLFRGGWAYVSALAAIFLLMWWQAEELRLAAYVFIAVIGTLGLLALGAAGIVFSLRRARHRRAGIGLLFSGLARRPWTASIQIMALGLGLMALLLLSVVRQDLLATWQDRVPDDAANYFLINIQPEEADDVAARLSAQGIDAEVVPMVRGRLVGINERDIRPDDYTEARTRRLVSREFNLSWLEDLPSDNRIRAGSWWNASAANGDSGEFSMETDIAERLGVGVGDELRFDAGGREFSGRITSLREVEWDSFNVNFFVIASPGLLDEAPATYITSFYLPPEDNRFLSVLIREFPSITLIDIGAILDTARSIMEQGARVVELMALLTLLSGLVVLLAALQVTREERQFESALLRSLGGRRSLIRRINLVEFVLLGGAAGLLAGVGASGAGYAMANGLFELEYGFNYWLPVLGVIAGAGVVSLAGVAATRRLVLVSPMRLLKGGEEG</sequence>
<evidence type="ECO:0000256" key="4">
    <source>
        <dbReference type="ARBA" id="ARBA00022989"/>
    </source>
</evidence>
<protein>
    <submittedName>
        <fullName evidence="8">ABC transport system permease protein</fullName>
    </submittedName>
</protein>
<dbReference type="Pfam" id="PF02687">
    <property type="entry name" value="FtsX"/>
    <property type="match status" value="2"/>
</dbReference>
<dbReference type="GO" id="GO:0005886">
    <property type="term" value="C:plasma membrane"/>
    <property type="evidence" value="ECO:0007669"/>
    <property type="project" value="UniProtKB-SubCell"/>
</dbReference>
<accession>A0AAE3G0G3</accession>
<gene>
    <name evidence="8" type="ORF">J2T57_000144</name>
</gene>
<reference evidence="8" key="1">
    <citation type="submission" date="2022-03" db="EMBL/GenBank/DDBJ databases">
        <title>Genomic Encyclopedia of Type Strains, Phase III (KMG-III): the genomes of soil and plant-associated and newly described type strains.</title>
        <authorList>
            <person name="Whitman W."/>
        </authorList>
    </citation>
    <scope>NUCLEOTIDE SEQUENCE</scope>
    <source>
        <strain evidence="8">ANL 6-2</strain>
    </source>
</reference>
<organism evidence="8 9">
    <name type="scientific">Natronocella acetinitrilica</name>
    <dbReference type="NCBI Taxonomy" id="414046"/>
    <lineage>
        <taxon>Bacteria</taxon>
        <taxon>Pseudomonadati</taxon>
        <taxon>Pseudomonadota</taxon>
        <taxon>Gammaproteobacteria</taxon>
        <taxon>Chromatiales</taxon>
        <taxon>Ectothiorhodospiraceae</taxon>
        <taxon>Natronocella</taxon>
    </lineage>
</organism>
<evidence type="ECO:0000256" key="5">
    <source>
        <dbReference type="ARBA" id="ARBA00023136"/>
    </source>
</evidence>
<comment type="caution">
    <text evidence="8">The sequence shown here is derived from an EMBL/GenBank/DDBJ whole genome shotgun (WGS) entry which is preliminary data.</text>
</comment>
<feature type="transmembrane region" description="Helical" evidence="6">
    <location>
        <begin position="350"/>
        <end position="371"/>
    </location>
</feature>
<feature type="transmembrane region" description="Helical" evidence="6">
    <location>
        <begin position="753"/>
        <end position="779"/>
    </location>
</feature>
<keyword evidence="4 6" id="KW-1133">Transmembrane helix</keyword>
<keyword evidence="5 6" id="KW-0472">Membrane</keyword>
<evidence type="ECO:0000256" key="6">
    <source>
        <dbReference type="SAM" id="Phobius"/>
    </source>
</evidence>
<name>A0AAE3G0G3_9GAMM</name>
<proteinExistence type="predicted"/>
<feature type="transmembrane region" description="Helical" evidence="6">
    <location>
        <begin position="256"/>
        <end position="276"/>
    </location>
</feature>
<dbReference type="InterPro" id="IPR003838">
    <property type="entry name" value="ABC3_permease_C"/>
</dbReference>
<feature type="transmembrane region" description="Helical" evidence="6">
    <location>
        <begin position="416"/>
        <end position="441"/>
    </location>
</feature>
<dbReference type="PANTHER" id="PTHR30287:SF1">
    <property type="entry name" value="INNER MEMBRANE PROTEIN"/>
    <property type="match status" value="1"/>
</dbReference>
<feature type="domain" description="ABC3 transporter permease C-terminal" evidence="7">
    <location>
        <begin position="708"/>
        <end position="817"/>
    </location>
</feature>
<keyword evidence="3 6" id="KW-0812">Transmembrane</keyword>
<feature type="transmembrane region" description="Helical" evidence="6">
    <location>
        <begin position="791"/>
        <end position="813"/>
    </location>
</feature>
<evidence type="ECO:0000259" key="7">
    <source>
        <dbReference type="Pfam" id="PF02687"/>
    </source>
</evidence>
<dbReference type="RefSeq" id="WP_253472749.1">
    <property type="nucleotide sequence ID" value="NZ_JALJXV010000001.1"/>
</dbReference>
<feature type="transmembrane region" description="Helical" evidence="6">
    <location>
        <begin position="309"/>
        <end position="330"/>
    </location>
</feature>
<dbReference type="Proteomes" id="UP001205843">
    <property type="component" value="Unassembled WGS sequence"/>
</dbReference>
<feature type="transmembrane region" description="Helical" evidence="6">
    <location>
        <begin position="392"/>
        <end position="410"/>
    </location>
</feature>
<comment type="subcellular location">
    <subcellularLocation>
        <location evidence="1">Cell membrane</location>
        <topology evidence="1">Multi-pass membrane protein</topology>
    </subcellularLocation>
</comment>
<dbReference type="EMBL" id="JALJXV010000001">
    <property type="protein sequence ID" value="MCP1673052.1"/>
    <property type="molecule type" value="Genomic_DNA"/>
</dbReference>
<feature type="transmembrane region" description="Helical" evidence="6">
    <location>
        <begin position="704"/>
        <end position="724"/>
    </location>
</feature>
<evidence type="ECO:0000256" key="3">
    <source>
        <dbReference type="ARBA" id="ARBA00022692"/>
    </source>
</evidence>
<evidence type="ECO:0000313" key="9">
    <source>
        <dbReference type="Proteomes" id="UP001205843"/>
    </source>
</evidence>
<feature type="transmembrane region" description="Helical" evidence="6">
    <location>
        <begin position="20"/>
        <end position="41"/>
    </location>
</feature>
<dbReference type="AlphaFoldDB" id="A0AAE3G0G3"/>